<dbReference type="Proteomes" id="UP000636956">
    <property type="component" value="Unassembled WGS sequence"/>
</dbReference>
<reference evidence="2" key="1">
    <citation type="journal article" date="2014" name="Int. J. Syst. Evol. Microbiol.">
        <title>Complete genome sequence of Corynebacterium casei LMG S-19264T (=DSM 44701T), isolated from a smear-ripened cheese.</title>
        <authorList>
            <consortium name="US DOE Joint Genome Institute (JGI-PGF)"/>
            <person name="Walter F."/>
            <person name="Albersmeier A."/>
            <person name="Kalinowski J."/>
            <person name="Ruckert C."/>
        </authorList>
    </citation>
    <scope>NUCLEOTIDE SEQUENCE</scope>
    <source>
        <strain evidence="2">CGMCC 1.8984</strain>
    </source>
</reference>
<gene>
    <name evidence="2" type="ORF">GCM10011372_08470</name>
</gene>
<evidence type="ECO:0000313" key="2">
    <source>
        <dbReference type="EMBL" id="GGJ72871.1"/>
    </source>
</evidence>
<dbReference type="AlphaFoldDB" id="A0A917PE93"/>
<accession>A0A917PE93</accession>
<evidence type="ECO:0000256" key="1">
    <source>
        <dbReference type="SAM" id="MobiDB-lite"/>
    </source>
</evidence>
<proteinExistence type="predicted"/>
<reference evidence="2" key="2">
    <citation type="submission" date="2020-09" db="EMBL/GenBank/DDBJ databases">
        <authorList>
            <person name="Sun Q."/>
            <person name="Zhou Y."/>
        </authorList>
    </citation>
    <scope>NUCLEOTIDE SEQUENCE</scope>
    <source>
        <strain evidence="2">CGMCC 1.8984</strain>
    </source>
</reference>
<dbReference type="Gene3D" id="3.90.180.10">
    <property type="entry name" value="Medium-chain alcohol dehydrogenases, catalytic domain"/>
    <property type="match status" value="1"/>
</dbReference>
<comment type="caution">
    <text evidence="2">The sequence shown here is derived from an EMBL/GenBank/DDBJ whole genome shotgun (WGS) entry which is preliminary data.</text>
</comment>
<dbReference type="SUPFAM" id="SSF50129">
    <property type="entry name" value="GroES-like"/>
    <property type="match status" value="1"/>
</dbReference>
<organism evidence="2 3">
    <name type="scientific">Agromyces bauzanensis</name>
    <dbReference type="NCBI Taxonomy" id="1308924"/>
    <lineage>
        <taxon>Bacteria</taxon>
        <taxon>Bacillati</taxon>
        <taxon>Actinomycetota</taxon>
        <taxon>Actinomycetes</taxon>
        <taxon>Micrococcales</taxon>
        <taxon>Microbacteriaceae</taxon>
        <taxon>Agromyces</taxon>
    </lineage>
</organism>
<protein>
    <submittedName>
        <fullName evidence="2">Uncharacterized protein</fullName>
    </submittedName>
</protein>
<feature type="region of interest" description="Disordered" evidence="1">
    <location>
        <begin position="97"/>
        <end position="158"/>
    </location>
</feature>
<dbReference type="EMBL" id="BMMD01000003">
    <property type="protein sequence ID" value="GGJ72871.1"/>
    <property type="molecule type" value="Genomic_DNA"/>
</dbReference>
<evidence type="ECO:0000313" key="3">
    <source>
        <dbReference type="Proteomes" id="UP000636956"/>
    </source>
</evidence>
<name>A0A917PE93_9MICO</name>
<keyword evidence="3" id="KW-1185">Reference proteome</keyword>
<dbReference type="InterPro" id="IPR011032">
    <property type="entry name" value="GroES-like_sf"/>
</dbReference>
<sequence>MCRRGQIQLGQRGGVFGSGPTFGGLGGAMAEFLRVPHADTVLSKIPDGVIAVDRVPGRLRVAEQLGATRTIVACRGIRRSGGLNNGLERIRSSARFGARNPARLRPRSGGGVRDGRCAPAPQRPRKQRPPRPAIVSRAQSAPSVEELRPPDGYWLRRS</sequence>